<name>A0A2Z4QEY5_9CAUD</name>
<reference evidence="1 2" key="1">
    <citation type="submission" date="2018-04" db="EMBL/GenBank/DDBJ databases">
        <authorList>
            <person name="Go L.Y."/>
            <person name="Mitchell J.A."/>
        </authorList>
    </citation>
    <scope>NUCLEOTIDE SEQUENCE [LARGE SCALE GENOMIC DNA]</scope>
</reference>
<evidence type="ECO:0000313" key="2">
    <source>
        <dbReference type="Proteomes" id="UP000251795"/>
    </source>
</evidence>
<keyword evidence="2" id="KW-1185">Reference proteome</keyword>
<protein>
    <submittedName>
        <fullName evidence="1">Uncharacterized protein</fullName>
    </submittedName>
</protein>
<sequence>MLHKLWVAMGLQFPTVEDAMRSRQKCTRIGYRNYCVKTKGAFAEAFTDHLHQHRYDTLALSHKEDLHEEVLRKAERIDYPCVVFFNEKSFSTIVVDDPNMEYPVQ</sequence>
<organism evidence="1 2">
    <name type="scientific">Erwinia phage vB_EamM_Alexandra</name>
    <dbReference type="NCBI Taxonomy" id="2201424"/>
    <lineage>
        <taxon>Viruses</taxon>
        <taxon>Duplodnaviria</taxon>
        <taxon>Heunggongvirae</taxon>
        <taxon>Uroviricota</taxon>
        <taxon>Caudoviricetes</taxon>
        <taxon>Alexandravirus</taxon>
        <taxon>Alexandravirus alexandra</taxon>
    </lineage>
</organism>
<evidence type="ECO:0000313" key="1">
    <source>
        <dbReference type="EMBL" id="AWY08543.1"/>
    </source>
</evidence>
<gene>
    <name evidence="1" type="ORF">Alexandra_287</name>
</gene>
<dbReference type="Proteomes" id="UP000251795">
    <property type="component" value="Segment"/>
</dbReference>
<accession>A0A2Z4QEY5</accession>
<proteinExistence type="predicted"/>
<dbReference type="EMBL" id="MH248138">
    <property type="protein sequence ID" value="AWY08543.1"/>
    <property type="molecule type" value="Genomic_DNA"/>
</dbReference>